<dbReference type="PROSITE" id="PS51257">
    <property type="entry name" value="PROKAR_LIPOPROTEIN"/>
    <property type="match status" value="1"/>
</dbReference>
<keyword evidence="1" id="KW-0732">Signal</keyword>
<organism evidence="3 4">
    <name type="scientific">Pedobacter segetis</name>
    <dbReference type="NCBI Taxonomy" id="2793069"/>
    <lineage>
        <taxon>Bacteria</taxon>
        <taxon>Pseudomonadati</taxon>
        <taxon>Bacteroidota</taxon>
        <taxon>Sphingobacteriia</taxon>
        <taxon>Sphingobacteriales</taxon>
        <taxon>Sphingobacteriaceae</taxon>
        <taxon>Pedobacter</taxon>
    </lineage>
</organism>
<evidence type="ECO:0000313" key="4">
    <source>
        <dbReference type="Proteomes" id="UP000660024"/>
    </source>
</evidence>
<feature type="chain" id="PRO_5047056069" evidence="1">
    <location>
        <begin position="22"/>
        <end position="201"/>
    </location>
</feature>
<accession>A0ABS1BHQ2</accession>
<dbReference type="RefSeq" id="WP_200584510.1">
    <property type="nucleotide sequence ID" value="NZ_JAEHFY010000002.1"/>
</dbReference>
<dbReference type="Gene3D" id="2.30.180.10">
    <property type="entry name" value="FAS1 domain"/>
    <property type="match status" value="1"/>
</dbReference>
<name>A0ABS1BHQ2_9SPHI</name>
<evidence type="ECO:0000259" key="2">
    <source>
        <dbReference type="PROSITE" id="PS50213"/>
    </source>
</evidence>
<protein>
    <submittedName>
        <fullName evidence="3">Fasciclin domain-containing protein</fullName>
    </submittedName>
</protein>
<dbReference type="InterPro" id="IPR050904">
    <property type="entry name" value="Adhesion/Biosynth-related"/>
</dbReference>
<dbReference type="InterPro" id="IPR000782">
    <property type="entry name" value="FAS1_domain"/>
</dbReference>
<dbReference type="SUPFAM" id="SSF82153">
    <property type="entry name" value="FAS1 domain"/>
    <property type="match status" value="1"/>
</dbReference>
<dbReference type="PANTHER" id="PTHR10900:SF77">
    <property type="entry name" value="FI19380P1"/>
    <property type="match status" value="1"/>
</dbReference>
<keyword evidence="4" id="KW-1185">Reference proteome</keyword>
<feature type="signal peptide" evidence="1">
    <location>
        <begin position="1"/>
        <end position="21"/>
    </location>
</feature>
<dbReference type="Pfam" id="PF02469">
    <property type="entry name" value="Fasciclin"/>
    <property type="match status" value="1"/>
</dbReference>
<dbReference type="Proteomes" id="UP000660024">
    <property type="component" value="Unassembled WGS sequence"/>
</dbReference>
<comment type="caution">
    <text evidence="3">The sequence shown here is derived from an EMBL/GenBank/DDBJ whole genome shotgun (WGS) entry which is preliminary data.</text>
</comment>
<dbReference type="PROSITE" id="PS50213">
    <property type="entry name" value="FAS1"/>
    <property type="match status" value="1"/>
</dbReference>
<evidence type="ECO:0000256" key="1">
    <source>
        <dbReference type="SAM" id="SignalP"/>
    </source>
</evidence>
<dbReference type="EMBL" id="JAEHFY010000002">
    <property type="protein sequence ID" value="MBK0381729.1"/>
    <property type="molecule type" value="Genomic_DNA"/>
</dbReference>
<dbReference type="InterPro" id="IPR036378">
    <property type="entry name" value="FAS1_dom_sf"/>
</dbReference>
<dbReference type="PANTHER" id="PTHR10900">
    <property type="entry name" value="PERIOSTIN-RELATED"/>
    <property type="match status" value="1"/>
</dbReference>
<evidence type="ECO:0000313" key="3">
    <source>
        <dbReference type="EMBL" id="MBK0381729.1"/>
    </source>
</evidence>
<dbReference type="SMART" id="SM00554">
    <property type="entry name" value="FAS1"/>
    <property type="match status" value="1"/>
</dbReference>
<gene>
    <name evidence="3" type="ORF">I5M32_02040</name>
</gene>
<reference evidence="3 4" key="1">
    <citation type="submission" date="2020-12" db="EMBL/GenBank/DDBJ databases">
        <title>Bacterial novel species Pedobacter sp. SD-b isolated from soil.</title>
        <authorList>
            <person name="Jung H.-Y."/>
        </authorList>
    </citation>
    <scope>NUCLEOTIDE SEQUENCE [LARGE SCALE GENOMIC DNA]</scope>
    <source>
        <strain evidence="3 4">SD-b</strain>
    </source>
</reference>
<feature type="domain" description="FAS1" evidence="2">
    <location>
        <begin position="63"/>
        <end position="195"/>
    </location>
</feature>
<proteinExistence type="predicted"/>
<sequence>MKKSILNFVMAAAVVATSITACNSNKTADSNTDSMATDSSSMAMDTTMASEGVMVGGAMMVPSKNIVENAVMSSDHTTLVAAVKAAGLVETLSGTGPFTVFAPTNEAFAALPAGTVDNLLKPSMKSDLTKVLTYHVVAGAYKAADLKDGMELTTVEGEKLKVSVKDGVVMVGDAKVTIPDVISSNGVTHVIDAVLLPPPTK</sequence>